<protein>
    <submittedName>
        <fullName evidence="1">Uncharacterized protein</fullName>
    </submittedName>
</protein>
<organism evidence="1 2">
    <name type="scientific">Dreissena polymorpha</name>
    <name type="common">Zebra mussel</name>
    <name type="synonym">Mytilus polymorpha</name>
    <dbReference type="NCBI Taxonomy" id="45954"/>
    <lineage>
        <taxon>Eukaryota</taxon>
        <taxon>Metazoa</taxon>
        <taxon>Spiralia</taxon>
        <taxon>Lophotrochozoa</taxon>
        <taxon>Mollusca</taxon>
        <taxon>Bivalvia</taxon>
        <taxon>Autobranchia</taxon>
        <taxon>Heteroconchia</taxon>
        <taxon>Euheterodonta</taxon>
        <taxon>Imparidentia</taxon>
        <taxon>Neoheterodontei</taxon>
        <taxon>Myida</taxon>
        <taxon>Dreissenoidea</taxon>
        <taxon>Dreissenidae</taxon>
        <taxon>Dreissena</taxon>
    </lineage>
</organism>
<reference evidence="1" key="2">
    <citation type="submission" date="2020-11" db="EMBL/GenBank/DDBJ databases">
        <authorList>
            <person name="McCartney M.A."/>
            <person name="Auch B."/>
            <person name="Kono T."/>
            <person name="Mallez S."/>
            <person name="Becker A."/>
            <person name="Gohl D.M."/>
            <person name="Silverstein K.A.T."/>
            <person name="Koren S."/>
            <person name="Bechman K.B."/>
            <person name="Herman A."/>
            <person name="Abrahante J.E."/>
            <person name="Garbe J."/>
        </authorList>
    </citation>
    <scope>NUCLEOTIDE SEQUENCE</scope>
    <source>
        <strain evidence="1">Duluth1</strain>
        <tissue evidence="1">Whole animal</tissue>
    </source>
</reference>
<reference evidence="1" key="1">
    <citation type="journal article" date="2019" name="bioRxiv">
        <title>The Genome of the Zebra Mussel, Dreissena polymorpha: A Resource for Invasive Species Research.</title>
        <authorList>
            <person name="McCartney M.A."/>
            <person name="Auch B."/>
            <person name="Kono T."/>
            <person name="Mallez S."/>
            <person name="Zhang Y."/>
            <person name="Obille A."/>
            <person name="Becker A."/>
            <person name="Abrahante J.E."/>
            <person name="Garbe J."/>
            <person name="Badalamenti J.P."/>
            <person name="Herman A."/>
            <person name="Mangelson H."/>
            <person name="Liachko I."/>
            <person name="Sullivan S."/>
            <person name="Sone E.D."/>
            <person name="Koren S."/>
            <person name="Silverstein K.A.T."/>
            <person name="Beckman K.B."/>
            <person name="Gohl D.M."/>
        </authorList>
    </citation>
    <scope>NUCLEOTIDE SEQUENCE</scope>
    <source>
        <strain evidence="1">Duluth1</strain>
        <tissue evidence="1">Whole animal</tissue>
    </source>
</reference>
<evidence type="ECO:0000313" key="1">
    <source>
        <dbReference type="EMBL" id="KAH3728222.1"/>
    </source>
</evidence>
<dbReference type="AlphaFoldDB" id="A0A9D4CNF6"/>
<evidence type="ECO:0000313" key="2">
    <source>
        <dbReference type="Proteomes" id="UP000828390"/>
    </source>
</evidence>
<keyword evidence="2" id="KW-1185">Reference proteome</keyword>
<gene>
    <name evidence="1" type="ORF">DPMN_054173</name>
</gene>
<name>A0A9D4CNF6_DREPO</name>
<dbReference type="EMBL" id="JAIWYP010000012">
    <property type="protein sequence ID" value="KAH3728222.1"/>
    <property type="molecule type" value="Genomic_DNA"/>
</dbReference>
<accession>A0A9D4CNF6</accession>
<dbReference type="Proteomes" id="UP000828390">
    <property type="component" value="Unassembled WGS sequence"/>
</dbReference>
<sequence>MLVLVDTLDLKDILAKDTDKLQLLSICDPKAAQTVDASAIYEPCIVPFKSYQRVIEVVGRNEQFLDSIVFMQMWAECQQYHKRPFTIDEILNDVWFPTQFR</sequence>
<proteinExistence type="predicted"/>
<comment type="caution">
    <text evidence="1">The sequence shown here is derived from an EMBL/GenBank/DDBJ whole genome shotgun (WGS) entry which is preliminary data.</text>
</comment>